<dbReference type="Proteomes" id="UP000023755">
    <property type="component" value="Chromosome"/>
</dbReference>
<dbReference type="HOGENOM" id="CLU_1330773_0_0_5"/>
<organism evidence="1 2">
    <name type="scientific">Neorickettsia helminthoeca str. Oregon</name>
    <dbReference type="NCBI Taxonomy" id="1286528"/>
    <lineage>
        <taxon>Bacteria</taxon>
        <taxon>Pseudomonadati</taxon>
        <taxon>Pseudomonadota</taxon>
        <taxon>Alphaproteobacteria</taxon>
        <taxon>Rickettsiales</taxon>
        <taxon>Anaplasmataceae</taxon>
        <taxon>Neorickettsia</taxon>
    </lineage>
</organism>
<keyword evidence="2" id="KW-1185">Reference proteome</keyword>
<name>X5HMC2_9RICK</name>
<dbReference type="STRING" id="1286528.NHE_0672"/>
<evidence type="ECO:0000313" key="2">
    <source>
        <dbReference type="Proteomes" id="UP000023755"/>
    </source>
</evidence>
<accession>X5HMC2</accession>
<reference evidence="1 2" key="1">
    <citation type="submission" date="2014-03" db="EMBL/GenBank/DDBJ databases">
        <title>Sequencing and Comparison of Genomes and Transcriptome Profiles of Human Ehrlichiosis Agents.</title>
        <authorList>
            <person name="Lin M."/>
            <person name="Daugherty S.C."/>
            <person name="Nagaraj S."/>
            <person name="Cheng Z."/>
            <person name="Xiong Q."/>
            <person name="Lin F.-Y."/>
            <person name="Sengamalay N."/>
            <person name="Ott S."/>
            <person name="Godinez A."/>
            <person name="Tallon L.J."/>
            <person name="Sadzewicz L."/>
            <person name="Fraser C.M."/>
            <person name="Dunning Hotopp J.C."/>
            <person name="Rikihisa Y."/>
        </authorList>
    </citation>
    <scope>NUCLEOTIDE SEQUENCE [LARGE SCALE GENOMIC DNA]</scope>
    <source>
        <strain evidence="1 2">Oregon</strain>
    </source>
</reference>
<sequence length="174" mass="19657">MNKDDPALLDFNELAEVNSRMLINLRVLQYLFLPRSNSPSALSDITKYLEYKGKEVQFHFDSMFLIGERFVLMVHVLLLLNKLLIDPTKIDVSATDTCIEFKAVSRAPINGNRLKAFDHLVSTPLKDISLSDDAKSHVYYIKEILKDLVLGIDTIASEQEFVLSIGPLDKAPFA</sequence>
<proteinExistence type="predicted"/>
<evidence type="ECO:0008006" key="3">
    <source>
        <dbReference type="Google" id="ProtNLM"/>
    </source>
</evidence>
<evidence type="ECO:0000313" key="1">
    <source>
        <dbReference type="EMBL" id="AHX11605.1"/>
    </source>
</evidence>
<dbReference type="AlphaFoldDB" id="X5HMC2"/>
<gene>
    <name evidence="1" type="ORF">NHE_0672</name>
</gene>
<dbReference type="EMBL" id="CP007481">
    <property type="protein sequence ID" value="AHX11605.1"/>
    <property type="molecule type" value="Genomic_DNA"/>
</dbReference>
<protein>
    <recommendedName>
        <fullName evidence="3">Histidine phosphotransferase ChpT C-terminal domain-containing protein</fullName>
    </recommendedName>
</protein>
<dbReference type="KEGG" id="nhm:NHE_0672"/>